<evidence type="ECO:0000313" key="12">
    <source>
        <dbReference type="EMBL" id="AIH04629.1"/>
    </source>
</evidence>
<keyword evidence="13" id="KW-1185">Reference proteome</keyword>
<keyword evidence="7" id="KW-0406">Ion transport</keyword>
<evidence type="ECO:0000256" key="1">
    <source>
        <dbReference type="ARBA" id="ARBA00004141"/>
    </source>
</evidence>
<accession>A0A075WTN8</accession>
<feature type="transmembrane region" description="Helical" evidence="10">
    <location>
        <begin position="59"/>
        <end position="76"/>
    </location>
</feature>
<feature type="transmembrane region" description="Helical" evidence="10">
    <location>
        <begin position="35"/>
        <end position="53"/>
    </location>
</feature>
<evidence type="ECO:0000256" key="4">
    <source>
        <dbReference type="ARBA" id="ARBA00022692"/>
    </source>
</evidence>
<evidence type="ECO:0000256" key="9">
    <source>
        <dbReference type="ARBA" id="ARBA00023201"/>
    </source>
</evidence>
<evidence type="ECO:0000256" key="5">
    <source>
        <dbReference type="ARBA" id="ARBA00022989"/>
    </source>
</evidence>
<dbReference type="PANTHER" id="PTHR43562">
    <property type="entry name" value="NAPA-TYPE SODIUM/HYDROGEN ANTIPORTER"/>
    <property type="match status" value="1"/>
</dbReference>
<sequence length="404" mass="44609">MENLEIHVLFLYIGIILFLARLTGDIFAKFGIPSVIGEILVGVLLGQSVLGLIPVNKVIQILAELGIIFLLFHIGFEADLKQLKKVGFWALEVALIGAVFPFLLGMSVSLFVFDLNLTQALFIGGTLTATSIGITIRVLEDLGKLNERFSQIVLGAAVLDDIFGVVVLSILFEFSKTQTVEIKNTLLFMTYIATFFLIAPVLGKFLAYIISFIAKRLSTVDFVPPVVVALMLFFAYAAHEIGSPEILGAFTAGIAFSRRFTIPFAIALNTDKEIVHKIETSLQPLLNLFTPIFFVYVGLQLNLKVIDFSSATFWFLSLVLSVVAILGKLAVGLMIKGDWKERLSVGFSMVPRGEVGLIFAEFGRISGVYDEMLYAVMVFVVGITTFLPPIVLKIIWRQPTLFKY</sequence>
<dbReference type="GO" id="GO:0015297">
    <property type="term" value="F:antiporter activity"/>
    <property type="evidence" value="ECO:0007669"/>
    <property type="project" value="UniProtKB-KW"/>
</dbReference>
<feature type="transmembrane region" description="Helical" evidence="10">
    <location>
        <begin position="119"/>
        <end position="140"/>
    </location>
</feature>
<evidence type="ECO:0000256" key="8">
    <source>
        <dbReference type="ARBA" id="ARBA00023136"/>
    </source>
</evidence>
<evidence type="ECO:0000256" key="2">
    <source>
        <dbReference type="ARBA" id="ARBA00022448"/>
    </source>
</evidence>
<dbReference type="Gene3D" id="1.20.1530.20">
    <property type="match status" value="1"/>
</dbReference>
<dbReference type="Proteomes" id="UP000028481">
    <property type="component" value="Chromosome"/>
</dbReference>
<evidence type="ECO:0000313" key="13">
    <source>
        <dbReference type="Proteomes" id="UP000028481"/>
    </source>
</evidence>
<dbReference type="eggNOG" id="COG0475">
    <property type="taxonomic scope" value="Bacteria"/>
</dbReference>
<evidence type="ECO:0000256" key="7">
    <source>
        <dbReference type="ARBA" id="ARBA00023065"/>
    </source>
</evidence>
<keyword evidence="6" id="KW-0915">Sodium</keyword>
<feature type="transmembrane region" description="Helical" evidence="10">
    <location>
        <begin position="88"/>
        <end position="113"/>
    </location>
</feature>
<feature type="transmembrane region" description="Helical" evidence="10">
    <location>
        <begin position="152"/>
        <end position="174"/>
    </location>
</feature>
<protein>
    <submittedName>
        <fullName evidence="12">Sodium:proton antiporter</fullName>
    </submittedName>
</protein>
<feature type="transmembrane region" description="Helical" evidence="10">
    <location>
        <begin position="6"/>
        <end position="23"/>
    </location>
</feature>
<dbReference type="OrthoDB" id="9793589at2"/>
<feature type="transmembrane region" description="Helical" evidence="10">
    <location>
        <begin position="280"/>
        <end position="299"/>
    </location>
</feature>
<feature type="transmembrane region" description="Helical" evidence="10">
    <location>
        <begin position="222"/>
        <end position="239"/>
    </location>
</feature>
<evidence type="ECO:0000259" key="11">
    <source>
        <dbReference type="Pfam" id="PF00999"/>
    </source>
</evidence>
<name>A0A075WTN8_9BACT</name>
<keyword evidence="4 10" id="KW-0812">Transmembrane</keyword>
<feature type="transmembrane region" description="Helical" evidence="10">
    <location>
        <begin position="186"/>
        <end position="210"/>
    </location>
</feature>
<evidence type="ECO:0000256" key="10">
    <source>
        <dbReference type="SAM" id="Phobius"/>
    </source>
</evidence>
<dbReference type="RefSeq" id="WP_038062776.1">
    <property type="nucleotide sequence ID" value="NZ_CP008796.1"/>
</dbReference>
<keyword evidence="9" id="KW-0739">Sodium transport</keyword>
<dbReference type="InterPro" id="IPR038770">
    <property type="entry name" value="Na+/solute_symporter_sf"/>
</dbReference>
<dbReference type="GO" id="GO:1902600">
    <property type="term" value="P:proton transmembrane transport"/>
    <property type="evidence" value="ECO:0007669"/>
    <property type="project" value="InterPro"/>
</dbReference>
<dbReference type="EMBL" id="CP008796">
    <property type="protein sequence ID" value="AIH04629.1"/>
    <property type="molecule type" value="Genomic_DNA"/>
</dbReference>
<evidence type="ECO:0000256" key="6">
    <source>
        <dbReference type="ARBA" id="ARBA00023053"/>
    </source>
</evidence>
<evidence type="ECO:0000256" key="3">
    <source>
        <dbReference type="ARBA" id="ARBA00022449"/>
    </source>
</evidence>
<dbReference type="GO" id="GO:0006814">
    <property type="term" value="P:sodium ion transport"/>
    <property type="evidence" value="ECO:0007669"/>
    <property type="project" value="UniProtKB-KW"/>
</dbReference>
<dbReference type="HOGENOM" id="CLU_005126_7_1_0"/>
<gene>
    <name evidence="12" type="ORF">HL41_08140</name>
</gene>
<keyword evidence="2" id="KW-0813">Transport</keyword>
<dbReference type="GO" id="GO:0016020">
    <property type="term" value="C:membrane"/>
    <property type="evidence" value="ECO:0007669"/>
    <property type="project" value="UniProtKB-SubCell"/>
</dbReference>
<reference evidence="12 13" key="1">
    <citation type="journal article" date="2015" name="Genome Announc.">
        <title>Genome Sequence of a Sulfate-Reducing Thermophilic Bacterium, Thermodesulfobacterium commune DSM 2178T (Phylum Thermodesulfobacteria).</title>
        <authorList>
            <person name="Bhatnagar S."/>
            <person name="Badger J.H."/>
            <person name="Madupu R."/>
            <person name="Khouri H.M."/>
            <person name="O'Connor E.M."/>
            <person name="Robb F.T."/>
            <person name="Ward N.L."/>
            <person name="Eisen J.A."/>
        </authorList>
    </citation>
    <scope>NUCLEOTIDE SEQUENCE [LARGE SCALE GENOMIC DNA]</scope>
    <source>
        <strain evidence="12 13">DSM 2178</strain>
    </source>
</reference>
<feature type="transmembrane region" description="Helical" evidence="10">
    <location>
        <begin position="311"/>
        <end position="331"/>
    </location>
</feature>
<dbReference type="AlphaFoldDB" id="A0A075WTN8"/>
<feature type="domain" description="Cation/H+ exchanger transmembrane" evidence="11">
    <location>
        <begin position="15"/>
        <end position="397"/>
    </location>
</feature>
<dbReference type="KEGG" id="tcm:HL41_08140"/>
<proteinExistence type="predicted"/>
<keyword evidence="5 10" id="KW-1133">Transmembrane helix</keyword>
<keyword evidence="8 10" id="KW-0472">Membrane</keyword>
<dbReference type="InterPro" id="IPR006153">
    <property type="entry name" value="Cation/H_exchanger_TM"/>
</dbReference>
<keyword evidence="3" id="KW-0050">Antiport</keyword>
<dbReference type="PaxDb" id="289377-HL41_08140"/>
<dbReference type="PANTHER" id="PTHR43562:SF3">
    <property type="entry name" value="SODIUM ION_PROTON EXCHANGER (EUROFUNG)"/>
    <property type="match status" value="1"/>
</dbReference>
<comment type="subcellular location">
    <subcellularLocation>
        <location evidence="1">Membrane</location>
        <topology evidence="1">Multi-pass membrane protein</topology>
    </subcellularLocation>
</comment>
<organism evidence="12 13">
    <name type="scientific">Thermodesulfobacterium commune DSM 2178</name>
    <dbReference type="NCBI Taxonomy" id="289377"/>
    <lineage>
        <taxon>Bacteria</taxon>
        <taxon>Pseudomonadati</taxon>
        <taxon>Thermodesulfobacteriota</taxon>
        <taxon>Thermodesulfobacteria</taxon>
        <taxon>Thermodesulfobacteriales</taxon>
        <taxon>Thermodesulfobacteriaceae</taxon>
        <taxon>Thermodesulfobacterium</taxon>
    </lineage>
</organism>
<feature type="transmembrane region" description="Helical" evidence="10">
    <location>
        <begin position="245"/>
        <end position="268"/>
    </location>
</feature>
<dbReference type="Pfam" id="PF00999">
    <property type="entry name" value="Na_H_Exchanger"/>
    <property type="match status" value="1"/>
</dbReference>
<dbReference type="STRING" id="289377.HL41_08140"/>
<feature type="transmembrane region" description="Helical" evidence="10">
    <location>
        <begin position="372"/>
        <end position="396"/>
    </location>
</feature>